<dbReference type="SMART" id="SM00320">
    <property type="entry name" value="WD40"/>
    <property type="match status" value="5"/>
</dbReference>
<dbReference type="InterPro" id="IPR015943">
    <property type="entry name" value="WD40/YVTN_repeat-like_dom_sf"/>
</dbReference>
<reference evidence="5 6" key="1">
    <citation type="submission" date="2019-04" db="EMBL/GenBank/DDBJ databases">
        <title>Comparative genomics and transcriptomics to analyze fruiting body development in filamentous ascomycetes.</title>
        <authorList>
            <consortium name="DOE Joint Genome Institute"/>
            <person name="Lutkenhaus R."/>
            <person name="Traeger S."/>
            <person name="Breuer J."/>
            <person name="Kuo A."/>
            <person name="Lipzen A."/>
            <person name="Pangilinan J."/>
            <person name="Dilworth D."/>
            <person name="Sandor L."/>
            <person name="Poggeler S."/>
            <person name="Barry K."/>
            <person name="Grigoriev I.V."/>
            <person name="Nowrousian M."/>
        </authorList>
    </citation>
    <scope>NUCLEOTIDE SEQUENCE [LARGE SCALE GENOMIC DNA]</scope>
    <source>
        <strain evidence="5 6">CBS 389.68</strain>
    </source>
</reference>
<proteinExistence type="predicted"/>
<dbReference type="EMBL" id="ML220116">
    <property type="protein sequence ID" value="TGZ82129.1"/>
    <property type="molecule type" value="Genomic_DNA"/>
</dbReference>
<dbReference type="SUPFAM" id="SSF50978">
    <property type="entry name" value="WD40 repeat-like"/>
    <property type="match status" value="1"/>
</dbReference>
<dbReference type="PANTHER" id="PTHR19847:SF7">
    <property type="entry name" value="DDB1- AND CUL4-ASSOCIATED FACTOR 11"/>
    <property type="match status" value="1"/>
</dbReference>
<dbReference type="GO" id="GO:0043161">
    <property type="term" value="P:proteasome-mediated ubiquitin-dependent protein catabolic process"/>
    <property type="evidence" value="ECO:0007669"/>
    <property type="project" value="TreeGrafter"/>
</dbReference>
<evidence type="ECO:0000256" key="4">
    <source>
        <dbReference type="SAM" id="MobiDB-lite"/>
    </source>
</evidence>
<accession>A0A4S2MZ99</accession>
<evidence type="ECO:0000256" key="1">
    <source>
        <dbReference type="ARBA" id="ARBA00022574"/>
    </source>
</evidence>
<evidence type="ECO:0000313" key="6">
    <source>
        <dbReference type="Proteomes" id="UP000298138"/>
    </source>
</evidence>
<feature type="repeat" description="WD" evidence="3">
    <location>
        <begin position="340"/>
        <end position="383"/>
    </location>
</feature>
<sequence>MSASNIQNAAAAAAARDRGDLPDNNQELDSESDMEYYYEFTAEGDDDQDQGDEEEGQDYEDEDEDMSGRDQDSDEDVMQLVFDAPAGRRLTARQLRLLLAELQRDNTYYGYRDPEFHFLPRFDHPVPAPEGTKLMNSGAFGVTRLRGEERSFEGKRHQALGKKILGRQLGAFTGERARIYNQLIAQDLVPSSKAEFVIHSDHCSYSGQFSRDGNLFYTCTQDFYVRIYDTSNPYKWRFIKSAHYLDGIWTLTDADLSPDSRYIAYSSITNQVYLSTTEDDGEEAQILDFSTGGRRNRHAMGNGGIWSVRFSGDGQELVAGTNERSIYIYDIEQRKSILRLHGHSHDVNAVCYGDENTPHILFSGSDDSTVKVWDRRSMSDGREVGVFPGHTEGITYVDSKGDGRYVLSNGKDQTMKLWDIRSMMSAHDYENLPRKDYSTHFDYRHEQYPAKPHRLPHDKSIVTYTGHPVLRTLIRCHFSPPVSTGSRYVYSGSADGKVAIYNLDATRAGTVDISQTSRIKPGLRGGLTTYTRDVSWHPYAPILAATSWSWERGKGIVSVHAWNGDGKGRRVHVKADNEDDEMDSEDEMEDETRHYTTEMEEDAGLYRRWQGRFRR</sequence>
<dbReference type="InParanoid" id="A0A4S2MZ99"/>
<dbReference type="FunFam" id="2.130.10.10:FF:000557">
    <property type="entry name" value="WD repeat protein"/>
    <property type="match status" value="1"/>
</dbReference>
<dbReference type="PANTHER" id="PTHR19847">
    <property type="entry name" value="DDB1- AND CUL4-ASSOCIATED FACTOR 11"/>
    <property type="match status" value="1"/>
</dbReference>
<dbReference type="GO" id="GO:0080008">
    <property type="term" value="C:Cul4-RING E3 ubiquitin ligase complex"/>
    <property type="evidence" value="ECO:0007669"/>
    <property type="project" value="TreeGrafter"/>
</dbReference>
<dbReference type="Pfam" id="PF00400">
    <property type="entry name" value="WD40"/>
    <property type="match status" value="4"/>
</dbReference>
<feature type="compositionally biased region" description="Acidic residues" evidence="4">
    <location>
        <begin position="577"/>
        <end position="590"/>
    </location>
</feature>
<feature type="region of interest" description="Disordered" evidence="4">
    <location>
        <begin position="575"/>
        <end position="599"/>
    </location>
</feature>
<dbReference type="OrthoDB" id="63070at2759"/>
<organism evidence="5 6">
    <name type="scientific">Ascodesmis nigricans</name>
    <dbReference type="NCBI Taxonomy" id="341454"/>
    <lineage>
        <taxon>Eukaryota</taxon>
        <taxon>Fungi</taxon>
        <taxon>Dikarya</taxon>
        <taxon>Ascomycota</taxon>
        <taxon>Pezizomycotina</taxon>
        <taxon>Pezizomycetes</taxon>
        <taxon>Pezizales</taxon>
        <taxon>Ascodesmidaceae</taxon>
        <taxon>Ascodesmis</taxon>
    </lineage>
</organism>
<keyword evidence="2" id="KW-0677">Repeat</keyword>
<dbReference type="Gene3D" id="2.130.10.10">
    <property type="entry name" value="YVTN repeat-like/Quinoprotein amine dehydrogenase"/>
    <property type="match status" value="2"/>
</dbReference>
<dbReference type="PRINTS" id="PR00320">
    <property type="entry name" value="GPROTEINBRPT"/>
</dbReference>
<dbReference type="AlphaFoldDB" id="A0A4S2MZ99"/>
<gene>
    <name evidence="5" type="ORF">EX30DRAFT_340024</name>
</gene>
<dbReference type="InterPro" id="IPR051859">
    <property type="entry name" value="DCAF"/>
</dbReference>
<dbReference type="STRING" id="341454.A0A4S2MZ99"/>
<dbReference type="InterPro" id="IPR001680">
    <property type="entry name" value="WD40_rpt"/>
</dbReference>
<protein>
    <submittedName>
        <fullName evidence="5">WD40 repeat-like protein</fullName>
    </submittedName>
</protein>
<feature type="region of interest" description="Disordered" evidence="4">
    <location>
        <begin position="1"/>
        <end position="74"/>
    </location>
</feature>
<evidence type="ECO:0000256" key="2">
    <source>
        <dbReference type="ARBA" id="ARBA00022737"/>
    </source>
</evidence>
<dbReference type="PROSITE" id="PS50082">
    <property type="entry name" value="WD_REPEATS_2"/>
    <property type="match status" value="2"/>
</dbReference>
<name>A0A4S2MZ99_9PEZI</name>
<dbReference type="PROSITE" id="PS50294">
    <property type="entry name" value="WD_REPEATS_REGION"/>
    <property type="match status" value="2"/>
</dbReference>
<keyword evidence="6" id="KW-1185">Reference proteome</keyword>
<dbReference type="Proteomes" id="UP000298138">
    <property type="component" value="Unassembled WGS sequence"/>
</dbReference>
<dbReference type="InterPro" id="IPR036322">
    <property type="entry name" value="WD40_repeat_dom_sf"/>
</dbReference>
<evidence type="ECO:0000313" key="5">
    <source>
        <dbReference type="EMBL" id="TGZ82129.1"/>
    </source>
</evidence>
<dbReference type="InterPro" id="IPR020472">
    <property type="entry name" value="WD40_PAC1"/>
</dbReference>
<evidence type="ECO:0000256" key="3">
    <source>
        <dbReference type="PROSITE-ProRule" id="PRU00221"/>
    </source>
</evidence>
<feature type="compositionally biased region" description="Acidic residues" evidence="4">
    <location>
        <begin position="26"/>
        <end position="65"/>
    </location>
</feature>
<keyword evidence="1 3" id="KW-0853">WD repeat</keyword>
<feature type="repeat" description="WD" evidence="3">
    <location>
        <begin position="387"/>
        <end position="428"/>
    </location>
</feature>